<evidence type="ECO:0000256" key="23">
    <source>
        <dbReference type="SAM" id="SignalP"/>
    </source>
</evidence>
<dbReference type="InterPro" id="IPR045266">
    <property type="entry name" value="DOH_DOMON"/>
</dbReference>
<dbReference type="GO" id="GO:0005615">
    <property type="term" value="C:extracellular space"/>
    <property type="evidence" value="ECO:0007669"/>
    <property type="project" value="TreeGrafter"/>
</dbReference>
<feature type="signal peptide" evidence="23">
    <location>
        <begin position="1"/>
        <end position="18"/>
    </location>
</feature>
<dbReference type="FunFam" id="2.60.120.230:FF:000001">
    <property type="entry name" value="Monooxygenase, DBH-like 1"/>
    <property type="match status" value="1"/>
</dbReference>
<comment type="function">
    <text evidence="21">Catalyzes the hydroxylation of dopamine to noradrenaline (also known as norepinephrine), and is thus vital for regulation of these neurotransmitters.</text>
</comment>
<dbReference type="GO" id="GO:0042420">
    <property type="term" value="P:dopamine catabolic process"/>
    <property type="evidence" value="ECO:0007669"/>
    <property type="project" value="TreeGrafter"/>
</dbReference>
<evidence type="ECO:0000256" key="5">
    <source>
        <dbReference type="ARBA" id="ARBA00010676"/>
    </source>
</evidence>
<dbReference type="PRINTS" id="PR00767">
    <property type="entry name" value="DBMONOXGNASE"/>
</dbReference>
<gene>
    <name evidence="25" type="primary">tbh</name>
</gene>
<dbReference type="EMBL" id="JQ316456">
    <property type="protein sequence ID" value="AFO63079.1"/>
    <property type="molecule type" value="mRNA"/>
</dbReference>
<comment type="similarity">
    <text evidence="5">Belongs to the copper type II ascorbate-dependent monooxygenase family.</text>
</comment>
<sequence>MGRTAVLMLLLLVAATDAQVFSVPLDANSTFSWTVNYATETVSVEVHSPATHKDLWVAVGFSDYGELEGADLCVLWRDWRGRTHFQDTWVAKDGRLSVDSQQDCLGFRHVQKHDVIKFTFTRRFDTCDPQQQDYILEEGTTHIVWARGRGPLFRLEGLDVPETAQSHGFQRAQLLKNLAPSSPHPPDTWHHDVTNSDVHVPDDDTTYWCRVHRLPAALRTKHHVVQYEATITPGNEALVHHIEVFHCEAPPHEDVPAYEGPCEGPERPRATRVCKRVLAAWAMGALPFSYPEEAGLPIGGLDFNPYVMLEVHYNNPERRADWVDSSGVRLYITPTLRLFDGGVMELGLEYTDKMSIPPKQPAFVLSGYCITECTAVAVPTEGILIFGSQLHTHLTGIRVFTRHIRDGRELPELNRDNHYSPHFQEIRPLKRQVRLLPGDALITTCWYKTTDRDNITLGGFAISDEMCVNYIHYYPKIDLEVCKSSISSESLQSYFRFLHEWEGQSTGPELGISDNYKAVQWSPMRAHVLQELYHETPLSMQCNQSTGERFPGYWENMPITPVLFPLPPQPRDCSKQH</sequence>
<keyword evidence="14" id="KW-0560">Oxidoreductase</keyword>
<evidence type="ECO:0000256" key="12">
    <source>
        <dbReference type="ARBA" id="ARBA00022968"/>
    </source>
</evidence>
<keyword evidence="18" id="KW-1015">Disulfide bond</keyword>
<evidence type="ECO:0000259" key="24">
    <source>
        <dbReference type="PROSITE" id="PS50836"/>
    </source>
</evidence>
<evidence type="ECO:0000256" key="16">
    <source>
        <dbReference type="ARBA" id="ARBA00023033"/>
    </source>
</evidence>
<evidence type="ECO:0000256" key="17">
    <source>
        <dbReference type="ARBA" id="ARBA00023136"/>
    </source>
</evidence>
<evidence type="ECO:0000313" key="25">
    <source>
        <dbReference type="EMBL" id="AFO63079.1"/>
    </source>
</evidence>
<dbReference type="PROSITE" id="PS50836">
    <property type="entry name" value="DOMON"/>
    <property type="match status" value="1"/>
</dbReference>
<feature type="domain" description="DOMON" evidence="24">
    <location>
        <begin position="27"/>
        <end position="148"/>
    </location>
</feature>
<comment type="subcellular location">
    <subcellularLocation>
        <location evidence="3">Cytoplasmic vesicle</location>
        <location evidence="3">Secretory vesicle</location>
        <location evidence="3">Chromaffin granule lumen</location>
    </subcellularLocation>
    <subcellularLocation>
        <location evidence="2">Cytoplasmic vesicle</location>
        <location evidence="2">Secretory vesicle</location>
        <location evidence="2">Chromaffin granule membrane</location>
        <topology evidence="2">Single-pass type II membrane protein</topology>
    </subcellularLocation>
</comment>
<dbReference type="InterPro" id="IPR036939">
    <property type="entry name" value="Cu2_ascorb_mOase_N_sf"/>
</dbReference>
<evidence type="ECO:0000256" key="11">
    <source>
        <dbReference type="ARBA" id="ARBA00022723"/>
    </source>
</evidence>
<dbReference type="InterPro" id="IPR000323">
    <property type="entry name" value="Cu2_ascorb_mOase_N"/>
</dbReference>
<dbReference type="EC" id="1.14.17.1" evidence="7"/>
<dbReference type="GO" id="GO:0006589">
    <property type="term" value="P:octopamine biosynthetic process"/>
    <property type="evidence" value="ECO:0007669"/>
    <property type="project" value="TreeGrafter"/>
</dbReference>
<keyword evidence="15" id="KW-0186">Copper</keyword>
<keyword evidence="9" id="KW-0127">Catecholamine biosynthesis</keyword>
<dbReference type="SMART" id="SM00664">
    <property type="entry name" value="DoH"/>
    <property type="match status" value="1"/>
</dbReference>
<evidence type="ECO:0000256" key="15">
    <source>
        <dbReference type="ARBA" id="ARBA00023008"/>
    </source>
</evidence>
<dbReference type="InterPro" id="IPR008977">
    <property type="entry name" value="PHM/PNGase_F_dom_sf"/>
</dbReference>
<keyword evidence="16" id="KW-0503">Monooxygenase</keyword>
<reference evidence="25" key="1">
    <citation type="submission" date="2011-12" db="EMBL/GenBank/DDBJ databases">
        <title>Characterization of American cockroach tyramine beta hydroxylase gene.</title>
        <authorList>
            <person name="Chatel A."/>
            <person name="Murillo L."/>
            <person name="Bourdin C."/>
            <person name="Quinchard S."/>
            <person name="Picard D."/>
            <person name="Legros C."/>
        </authorList>
    </citation>
    <scope>NUCLEOTIDE SEQUENCE</scope>
    <source>
        <strain evidence="25">PaTBH3</strain>
        <tissue evidence="25">Nerve cord</tissue>
    </source>
</reference>
<evidence type="ECO:0000256" key="21">
    <source>
        <dbReference type="ARBA" id="ARBA00037327"/>
    </source>
</evidence>
<keyword evidence="12" id="KW-0735">Signal-anchor</keyword>
<keyword evidence="10" id="KW-0812">Transmembrane</keyword>
<comment type="catalytic activity">
    <reaction evidence="22">
        <text>dopamine + 2 L-ascorbate + O2 = (R)-noradrenaline + 2 monodehydro-L-ascorbate radical + H2O</text>
        <dbReference type="Rhea" id="RHEA:19117"/>
        <dbReference type="ChEBI" id="CHEBI:15377"/>
        <dbReference type="ChEBI" id="CHEBI:15379"/>
        <dbReference type="ChEBI" id="CHEBI:38290"/>
        <dbReference type="ChEBI" id="CHEBI:59513"/>
        <dbReference type="ChEBI" id="CHEBI:59905"/>
        <dbReference type="ChEBI" id="CHEBI:72587"/>
        <dbReference type="EC" id="1.14.17.1"/>
    </reaction>
    <physiologicalReaction direction="left-to-right" evidence="22">
        <dbReference type="Rhea" id="RHEA:19118"/>
    </physiologicalReaction>
</comment>
<dbReference type="SUPFAM" id="SSF49742">
    <property type="entry name" value="PHM/PNGase F"/>
    <property type="match status" value="2"/>
</dbReference>
<dbReference type="PANTHER" id="PTHR10157">
    <property type="entry name" value="DOPAMINE BETA HYDROXYLASE RELATED"/>
    <property type="match status" value="1"/>
</dbReference>
<protein>
    <recommendedName>
        <fullName evidence="8">Dopamine beta-hydroxylase</fullName>
        <ecNumber evidence="7">1.14.17.1</ecNumber>
    </recommendedName>
</protein>
<evidence type="ECO:0000256" key="10">
    <source>
        <dbReference type="ARBA" id="ARBA00022692"/>
    </source>
</evidence>
<dbReference type="InterPro" id="IPR005018">
    <property type="entry name" value="DOMON_domain"/>
</dbReference>
<evidence type="ECO:0000256" key="14">
    <source>
        <dbReference type="ARBA" id="ARBA00023002"/>
    </source>
</evidence>
<comment type="subunit">
    <text evidence="6">Homotetramer; composed of two disulfide-linked dimers.</text>
</comment>
<dbReference type="Gene3D" id="2.60.120.230">
    <property type="match status" value="1"/>
</dbReference>
<accession>I7BWB2</accession>
<keyword evidence="17" id="KW-0472">Membrane</keyword>
<dbReference type="GO" id="GO:0005507">
    <property type="term" value="F:copper ion binding"/>
    <property type="evidence" value="ECO:0007669"/>
    <property type="project" value="InterPro"/>
</dbReference>
<dbReference type="GO" id="GO:0004500">
    <property type="term" value="F:dopamine beta-monooxygenase activity"/>
    <property type="evidence" value="ECO:0007669"/>
    <property type="project" value="UniProtKB-EC"/>
</dbReference>
<organism evidence="25">
    <name type="scientific">Periplaneta americana</name>
    <name type="common">American cockroach</name>
    <name type="synonym">Blatta americana</name>
    <dbReference type="NCBI Taxonomy" id="6978"/>
    <lineage>
        <taxon>Eukaryota</taxon>
        <taxon>Metazoa</taxon>
        <taxon>Ecdysozoa</taxon>
        <taxon>Arthropoda</taxon>
        <taxon>Hexapoda</taxon>
        <taxon>Insecta</taxon>
        <taxon>Pterygota</taxon>
        <taxon>Neoptera</taxon>
        <taxon>Polyneoptera</taxon>
        <taxon>Dictyoptera</taxon>
        <taxon>Blattodea</taxon>
        <taxon>Blattoidea</taxon>
        <taxon>Blattidae</taxon>
        <taxon>Blattinae</taxon>
        <taxon>Periplaneta</taxon>
    </lineage>
</organism>
<comment type="cofactor">
    <cofactor evidence="1">
        <name>Cu(2+)</name>
        <dbReference type="ChEBI" id="CHEBI:29036"/>
    </cofactor>
</comment>
<keyword evidence="11" id="KW-0479">Metal-binding</keyword>
<evidence type="ECO:0000256" key="9">
    <source>
        <dbReference type="ARBA" id="ARBA00022584"/>
    </source>
</evidence>
<dbReference type="InterPro" id="IPR024548">
    <property type="entry name" value="Cu2_monoox_C"/>
</dbReference>
<dbReference type="Pfam" id="PF03712">
    <property type="entry name" value="Cu2_monoox_C"/>
    <property type="match status" value="1"/>
</dbReference>
<dbReference type="GO" id="GO:0042421">
    <property type="term" value="P:norepinephrine biosynthetic process"/>
    <property type="evidence" value="ECO:0007669"/>
    <property type="project" value="TreeGrafter"/>
</dbReference>
<proteinExistence type="evidence at transcript level"/>
<dbReference type="InterPro" id="IPR028460">
    <property type="entry name" value="Tbh/DBH"/>
</dbReference>
<evidence type="ECO:0000256" key="8">
    <source>
        <dbReference type="ARBA" id="ARBA00020179"/>
    </source>
</evidence>
<dbReference type="InterPro" id="IPR014784">
    <property type="entry name" value="Cu2_ascorb_mOase-like_C"/>
</dbReference>
<dbReference type="Pfam" id="PF03351">
    <property type="entry name" value="DOMON"/>
    <property type="match status" value="1"/>
</dbReference>
<keyword evidence="13" id="KW-1133">Transmembrane helix</keyword>
<dbReference type="CDD" id="cd09631">
    <property type="entry name" value="DOMON_DOH"/>
    <property type="match status" value="1"/>
</dbReference>
<keyword evidence="23" id="KW-0732">Signal</keyword>
<evidence type="ECO:0000256" key="7">
    <source>
        <dbReference type="ARBA" id="ARBA00012686"/>
    </source>
</evidence>
<dbReference type="Gene3D" id="2.60.120.310">
    <property type="entry name" value="Copper type II, ascorbate-dependent monooxygenase, N-terminal domain"/>
    <property type="match status" value="1"/>
</dbReference>
<evidence type="ECO:0000256" key="4">
    <source>
        <dbReference type="ARBA" id="ARBA00005223"/>
    </source>
</evidence>
<evidence type="ECO:0000256" key="1">
    <source>
        <dbReference type="ARBA" id="ARBA00001973"/>
    </source>
</evidence>
<dbReference type="AlphaFoldDB" id="I7BWB2"/>
<evidence type="ECO:0000256" key="19">
    <source>
        <dbReference type="ARBA" id="ARBA00023180"/>
    </source>
</evidence>
<evidence type="ECO:0000256" key="6">
    <source>
        <dbReference type="ARBA" id="ARBA00011406"/>
    </source>
</evidence>
<keyword evidence="19" id="KW-0325">Glycoprotein</keyword>
<evidence type="ECO:0000256" key="22">
    <source>
        <dbReference type="ARBA" id="ARBA00047952"/>
    </source>
</evidence>
<comment type="pathway">
    <text evidence="4">Catecholamine biosynthesis; (R)-noradrenaline biosynthesis; (R)-noradrenaline from dopamine: step 1/1.</text>
</comment>
<dbReference type="FunFam" id="2.60.120.310:FF:000003">
    <property type="entry name" value="Dopamine beta-hydroxylase"/>
    <property type="match status" value="1"/>
</dbReference>
<feature type="chain" id="PRO_5003708378" description="Dopamine beta-hydroxylase" evidence="23">
    <location>
        <begin position="19"/>
        <end position="577"/>
    </location>
</feature>
<dbReference type="Pfam" id="PF01082">
    <property type="entry name" value="Cu2_monooxygen"/>
    <property type="match status" value="1"/>
</dbReference>
<evidence type="ECO:0000256" key="20">
    <source>
        <dbReference type="ARBA" id="ARBA00023329"/>
    </source>
</evidence>
<evidence type="ECO:0000256" key="3">
    <source>
        <dbReference type="ARBA" id="ARBA00004553"/>
    </source>
</evidence>
<evidence type="ECO:0000256" key="18">
    <source>
        <dbReference type="ARBA" id="ARBA00023157"/>
    </source>
</evidence>
<keyword evidence="20" id="KW-0968">Cytoplasmic vesicle</keyword>
<name>I7BWB2_PERAM</name>
<evidence type="ECO:0000256" key="13">
    <source>
        <dbReference type="ARBA" id="ARBA00022989"/>
    </source>
</evidence>
<evidence type="ECO:0000256" key="2">
    <source>
        <dbReference type="ARBA" id="ARBA00004351"/>
    </source>
</evidence>
<dbReference type="InterPro" id="IPR000945">
    <property type="entry name" value="DBH-like"/>
</dbReference>
<dbReference type="PANTHER" id="PTHR10157:SF29">
    <property type="entry name" value="DOPAMINE BETA-HYDROXYLASE"/>
    <property type="match status" value="1"/>
</dbReference>
<dbReference type="GO" id="GO:0030667">
    <property type="term" value="C:secretory granule membrane"/>
    <property type="evidence" value="ECO:0007669"/>
    <property type="project" value="TreeGrafter"/>
</dbReference>